<accession>A0ABV2KVQ7</accession>
<organism evidence="1 2">
    <name type="scientific">Alkalibacillus flavidus</name>
    <dbReference type="NCBI Taxonomy" id="546021"/>
    <lineage>
        <taxon>Bacteria</taxon>
        <taxon>Bacillati</taxon>
        <taxon>Bacillota</taxon>
        <taxon>Bacilli</taxon>
        <taxon>Bacillales</taxon>
        <taxon>Bacillaceae</taxon>
        <taxon>Alkalibacillus</taxon>
    </lineage>
</organism>
<evidence type="ECO:0008006" key="3">
    <source>
        <dbReference type="Google" id="ProtNLM"/>
    </source>
</evidence>
<sequence length="154" mass="17432">MKNGLITSIIITATLITGCSNEDETEPKEVTNYEHTYTGESSHWIAELTYEGAEIITDEDGVEQQSNDAEYELQLVYRGAVEDIRPLNQLSFSFDTGRFGRSIGREFDRPPQDLTFSLSGHDKGISKINENATIEVNVEWNDHEESFELKSHNN</sequence>
<protein>
    <recommendedName>
        <fullName evidence="3">Lipoprotein</fullName>
    </recommendedName>
</protein>
<dbReference type="Proteomes" id="UP001549167">
    <property type="component" value="Unassembled WGS sequence"/>
</dbReference>
<evidence type="ECO:0000313" key="2">
    <source>
        <dbReference type="Proteomes" id="UP001549167"/>
    </source>
</evidence>
<dbReference type="PROSITE" id="PS51257">
    <property type="entry name" value="PROKAR_LIPOPROTEIN"/>
    <property type="match status" value="1"/>
</dbReference>
<comment type="caution">
    <text evidence="1">The sequence shown here is derived from an EMBL/GenBank/DDBJ whole genome shotgun (WGS) entry which is preliminary data.</text>
</comment>
<proteinExistence type="predicted"/>
<gene>
    <name evidence="1" type="ORF">ABID56_001534</name>
</gene>
<dbReference type="EMBL" id="JBEPMX010000006">
    <property type="protein sequence ID" value="MET3683439.1"/>
    <property type="molecule type" value="Genomic_DNA"/>
</dbReference>
<evidence type="ECO:0000313" key="1">
    <source>
        <dbReference type="EMBL" id="MET3683439.1"/>
    </source>
</evidence>
<reference evidence="1 2" key="1">
    <citation type="submission" date="2024-06" db="EMBL/GenBank/DDBJ databases">
        <title>Genomic Encyclopedia of Type Strains, Phase IV (KMG-IV): sequencing the most valuable type-strain genomes for metagenomic binning, comparative biology and taxonomic classification.</title>
        <authorList>
            <person name="Goeker M."/>
        </authorList>
    </citation>
    <scope>NUCLEOTIDE SEQUENCE [LARGE SCALE GENOMIC DNA]</scope>
    <source>
        <strain evidence="1 2">DSM 23520</strain>
    </source>
</reference>
<dbReference type="RefSeq" id="WP_354220016.1">
    <property type="nucleotide sequence ID" value="NZ_JBEPMX010000006.1"/>
</dbReference>
<name>A0ABV2KVQ7_9BACI</name>
<keyword evidence="2" id="KW-1185">Reference proteome</keyword>